<gene>
    <name evidence="1" type="ORF">M8523_03380</name>
</gene>
<feature type="non-terminal residue" evidence="1">
    <location>
        <position position="1"/>
    </location>
</feature>
<protein>
    <submittedName>
        <fullName evidence="1">ISAzo13 family transposase</fullName>
    </submittedName>
</protein>
<accession>A0AA41YRX0</accession>
<proteinExistence type="predicted"/>
<keyword evidence="2" id="KW-1185">Reference proteome</keyword>
<dbReference type="Proteomes" id="UP001165667">
    <property type="component" value="Unassembled WGS sequence"/>
</dbReference>
<name>A0AA41YRX0_9HYPH</name>
<dbReference type="Pfam" id="PF07592">
    <property type="entry name" value="DDE_Tnp_ISAZ013"/>
    <property type="match status" value="1"/>
</dbReference>
<dbReference type="EMBL" id="JAMOIM010000001">
    <property type="protein sequence ID" value="MCW6507059.1"/>
    <property type="molecule type" value="Genomic_DNA"/>
</dbReference>
<organism evidence="1 2">
    <name type="scientific">Lichenifustis flavocetrariae</name>
    <dbReference type="NCBI Taxonomy" id="2949735"/>
    <lineage>
        <taxon>Bacteria</taxon>
        <taxon>Pseudomonadati</taxon>
        <taxon>Pseudomonadota</taxon>
        <taxon>Alphaproteobacteria</taxon>
        <taxon>Hyphomicrobiales</taxon>
        <taxon>Lichenihabitantaceae</taxon>
        <taxon>Lichenifustis</taxon>
    </lineage>
</organism>
<evidence type="ECO:0000313" key="1">
    <source>
        <dbReference type="EMBL" id="MCW6507059.1"/>
    </source>
</evidence>
<dbReference type="InterPro" id="IPR011518">
    <property type="entry name" value="Transposase_36"/>
</dbReference>
<evidence type="ECO:0000313" key="2">
    <source>
        <dbReference type="Proteomes" id="UP001165667"/>
    </source>
</evidence>
<dbReference type="RefSeq" id="WP_428349718.1">
    <property type="nucleotide sequence ID" value="NZ_JAMOIM010000001.1"/>
</dbReference>
<reference evidence="1" key="1">
    <citation type="submission" date="2022-05" db="EMBL/GenBank/DDBJ databases">
        <authorList>
            <person name="Pankratov T."/>
        </authorList>
    </citation>
    <scope>NUCLEOTIDE SEQUENCE</scope>
    <source>
        <strain evidence="1">BP6-180914</strain>
    </source>
</reference>
<dbReference type="AlphaFoldDB" id="A0AA41YRX0"/>
<comment type="caution">
    <text evidence="1">The sequence shown here is derived from an EMBL/GenBank/DDBJ whole genome shotgun (WGS) entry which is preliminary data.</text>
</comment>
<sequence>HRLFSFISRNWRGRPLTDYRTIVELIGATTSTAGLTVRCQLDERPYSAGIKVSDQDMAKLNIQRNDFHGEWNYTIAPRPS</sequence>